<dbReference type="CDD" id="cd11009">
    <property type="entry name" value="Zn_dep_PLPC"/>
    <property type="match status" value="1"/>
</dbReference>
<evidence type="ECO:0000313" key="10">
    <source>
        <dbReference type="EMBL" id="PNT99574.1"/>
    </source>
</evidence>
<name>A0A2K2FFN3_9CLOT</name>
<evidence type="ECO:0000256" key="7">
    <source>
        <dbReference type="ARBA" id="ARBA00022833"/>
    </source>
</evidence>
<keyword evidence="4" id="KW-0479">Metal-binding</keyword>
<evidence type="ECO:0000259" key="9">
    <source>
        <dbReference type="PROSITE" id="PS51346"/>
    </source>
</evidence>
<keyword evidence="6" id="KW-0378">Hydrolase</keyword>
<evidence type="ECO:0000256" key="8">
    <source>
        <dbReference type="ARBA" id="ARBA00031285"/>
    </source>
</evidence>
<dbReference type="EC" id="3.1.4.3" evidence="1"/>
<protein>
    <recommendedName>
        <fullName evidence="2">Phospholipase C</fullName>
        <ecNumber evidence="1">3.1.4.3</ecNumber>
    </recommendedName>
    <alternativeName>
        <fullName evidence="8">Phosphatidylcholine cholinephosphohydrolase</fullName>
    </alternativeName>
</protein>
<keyword evidence="3" id="KW-0964">Secreted</keyword>
<gene>
    <name evidence="10" type="ORF">CDQ84_08320</name>
</gene>
<dbReference type="Proteomes" id="UP000236151">
    <property type="component" value="Unassembled WGS sequence"/>
</dbReference>
<sequence>MAGRLERTYGKIYKYLLAFINPIKKRIVRVEAGIHKYINRRAVDILKNDGYKDAYYFFYDHMAELNAGVVWADQDFKSINHFFDPSRKRGLYGSSNAVKLASEYYENALRYWNAMDTEKAIFYLGAAVHIVQDMTIPQHASIRLLASHHQYEAFIRKTYLYSSRYAAYRGGYYNMGSIEDYIHCNARTAVKIYRKLKNIKDNNRKYYTIAKFTLPLAQKTTAGCLLNFYKEISRRHV</sequence>
<dbReference type="InterPro" id="IPR001531">
    <property type="entry name" value="Zn_PLipaseC"/>
</dbReference>
<dbReference type="KEGG" id="cthd:CDO33_09560"/>
<dbReference type="Gene3D" id="1.10.575.10">
    <property type="entry name" value="P1 Nuclease"/>
    <property type="match status" value="1"/>
</dbReference>
<organism evidence="10 11">
    <name type="scientific">Clostridium thermosuccinogenes</name>
    <dbReference type="NCBI Taxonomy" id="84032"/>
    <lineage>
        <taxon>Bacteria</taxon>
        <taxon>Bacillati</taxon>
        <taxon>Bacillota</taxon>
        <taxon>Clostridia</taxon>
        <taxon>Eubacteriales</taxon>
        <taxon>Clostridiaceae</taxon>
        <taxon>Clostridium</taxon>
    </lineage>
</organism>
<comment type="caution">
    <text evidence="10">The sequence shown here is derived from an EMBL/GenBank/DDBJ whole genome shotgun (WGS) entry which is preliminary data.</text>
</comment>
<dbReference type="SUPFAM" id="SSF48537">
    <property type="entry name" value="Phospholipase C/P1 nuclease"/>
    <property type="match status" value="1"/>
</dbReference>
<evidence type="ECO:0000256" key="6">
    <source>
        <dbReference type="ARBA" id="ARBA00022801"/>
    </source>
</evidence>
<accession>A0A2K2FFN3</accession>
<proteinExistence type="predicted"/>
<dbReference type="SMART" id="SM00770">
    <property type="entry name" value="Zn_dep_PLPC"/>
    <property type="match status" value="1"/>
</dbReference>
<evidence type="ECO:0000256" key="5">
    <source>
        <dbReference type="ARBA" id="ARBA00022729"/>
    </source>
</evidence>
<dbReference type="GO" id="GO:0008270">
    <property type="term" value="F:zinc ion binding"/>
    <property type="evidence" value="ECO:0007669"/>
    <property type="project" value="InterPro"/>
</dbReference>
<evidence type="ECO:0000256" key="4">
    <source>
        <dbReference type="ARBA" id="ARBA00022723"/>
    </source>
</evidence>
<dbReference type="GO" id="GO:0034480">
    <property type="term" value="F:phosphatidylcholine phospholipase C activity"/>
    <property type="evidence" value="ECO:0007669"/>
    <property type="project" value="UniProtKB-EC"/>
</dbReference>
<dbReference type="PROSITE" id="PS51346">
    <property type="entry name" value="PROKAR_ZN_DEPEND_PLPC_2"/>
    <property type="match status" value="1"/>
</dbReference>
<dbReference type="InterPro" id="IPR008947">
    <property type="entry name" value="PLipase_C/P1_nuclease_dom_sf"/>
</dbReference>
<keyword evidence="11" id="KW-1185">Reference proteome</keyword>
<dbReference type="InterPro" id="IPR029002">
    <property type="entry name" value="PLPC/GPLD1"/>
</dbReference>
<evidence type="ECO:0000256" key="1">
    <source>
        <dbReference type="ARBA" id="ARBA00012018"/>
    </source>
</evidence>
<keyword evidence="7" id="KW-0862">Zinc</keyword>
<dbReference type="Pfam" id="PF00882">
    <property type="entry name" value="Zn_dep_PLPC"/>
    <property type="match status" value="1"/>
</dbReference>
<keyword evidence="5" id="KW-0732">Signal</keyword>
<dbReference type="AlphaFoldDB" id="A0A2K2FFN3"/>
<dbReference type="RefSeq" id="WP_103081271.1">
    <property type="nucleotide sequence ID" value="NZ_CP021850.1"/>
</dbReference>
<evidence type="ECO:0000313" key="11">
    <source>
        <dbReference type="Proteomes" id="UP000236151"/>
    </source>
</evidence>
<dbReference type="OrthoDB" id="1677163at2"/>
<reference evidence="11" key="1">
    <citation type="submission" date="2017-06" db="EMBL/GenBank/DDBJ databases">
        <title>Investigating the central metabolism of Clostridium thermosuccinogenes.</title>
        <authorList>
            <person name="Koendjbiharie J.G."/>
            <person name="Van Kranenburg R."/>
            <person name="Vriesendorp B."/>
        </authorList>
    </citation>
    <scope>NUCLEOTIDE SEQUENCE [LARGE SCALE GENOMIC DNA]</scope>
    <source>
        <strain evidence="11">DSM 5806</strain>
    </source>
</reference>
<evidence type="ECO:0000256" key="2">
    <source>
        <dbReference type="ARBA" id="ARBA00018391"/>
    </source>
</evidence>
<feature type="domain" description="Zn-dependent PLC" evidence="9">
    <location>
        <begin position="22"/>
        <end position="237"/>
    </location>
</feature>
<dbReference type="EMBL" id="NIOJ01000017">
    <property type="protein sequence ID" value="PNT99574.1"/>
    <property type="molecule type" value="Genomic_DNA"/>
</dbReference>
<evidence type="ECO:0000256" key="3">
    <source>
        <dbReference type="ARBA" id="ARBA00022525"/>
    </source>
</evidence>